<evidence type="ECO:0000256" key="2">
    <source>
        <dbReference type="ARBA" id="ARBA00001933"/>
    </source>
</evidence>
<keyword evidence="10" id="KW-1185">Reference proteome</keyword>
<keyword evidence="4 6" id="KW-0663">Pyridoxal phosphate</keyword>
<dbReference type="AlphaFoldDB" id="A0A074MVD3"/>
<evidence type="ECO:0000256" key="4">
    <source>
        <dbReference type="ARBA" id="ARBA00022898"/>
    </source>
</evidence>
<dbReference type="PANTHER" id="PTHR30511">
    <property type="entry name" value="ALANINE RACEMASE"/>
    <property type="match status" value="1"/>
</dbReference>
<dbReference type="InterPro" id="IPR011079">
    <property type="entry name" value="Ala_racemase_C"/>
</dbReference>
<dbReference type="KEGG" id="elq:Ga0102493_112523"/>
<dbReference type="PRINTS" id="PR00992">
    <property type="entry name" value="ALARACEMASE"/>
</dbReference>
<evidence type="ECO:0000256" key="7">
    <source>
        <dbReference type="PIRSR" id="PIRSR600821-52"/>
    </source>
</evidence>
<comment type="catalytic activity">
    <reaction evidence="1">
        <text>L-alanine = D-alanine</text>
        <dbReference type="Rhea" id="RHEA:20249"/>
        <dbReference type="ChEBI" id="CHEBI:57416"/>
        <dbReference type="ChEBI" id="CHEBI:57972"/>
        <dbReference type="EC" id="5.1.1.1"/>
    </reaction>
</comment>
<proteinExistence type="predicted"/>
<dbReference type="InterPro" id="IPR000821">
    <property type="entry name" value="Ala_racemase"/>
</dbReference>
<sequence length="347" mass="36987">MRPDAPAPTLRLEIDEDALAANWRALDALSGSAAAGAAVKANCYGLGVGTCVPVLRRAGCRHFFVAHWSEVADVTAHVPPEEIAVLHGPVTRAEADYARTVGVVPVINSPDQARHWIEAGGGRCHVMVDTGINRLGVAPRDLGDPAIRALDIDVLMSHLACADEDSAMNLRQLEAFRAVIDQVPHRRASLANSAGIALGTDYAFDLTRPGLALYGGVPSDMLARHVRPVAHVRAALIQCRDIEPGESVGYNAQFTARTPMRTGTVSLGYADGFLRARGPGNAFFSEGRRLPILGKVSMDMVVVDLCDAPDLSAGDWVEVPFDLVDAAQQSSLSQYELLTSLGLRLKA</sequence>
<evidence type="ECO:0000256" key="3">
    <source>
        <dbReference type="ARBA" id="ARBA00013089"/>
    </source>
</evidence>
<evidence type="ECO:0000259" key="8">
    <source>
        <dbReference type="SMART" id="SM01005"/>
    </source>
</evidence>
<dbReference type="PANTHER" id="PTHR30511:SF0">
    <property type="entry name" value="ALANINE RACEMASE, CATABOLIC-RELATED"/>
    <property type="match status" value="1"/>
</dbReference>
<gene>
    <name evidence="9" type="ORF">EH32_07705</name>
</gene>
<dbReference type="RefSeq" id="WP_034901494.1">
    <property type="nucleotide sequence ID" value="NZ_CP017057.1"/>
</dbReference>
<protein>
    <recommendedName>
        <fullName evidence="3">alanine racemase</fullName>
        <ecNumber evidence="3">5.1.1.1</ecNumber>
    </recommendedName>
</protein>
<dbReference type="NCBIfam" id="TIGR00492">
    <property type="entry name" value="alr"/>
    <property type="match status" value="1"/>
</dbReference>
<organism evidence="9 10">
    <name type="scientific">Erythrobacter litoralis</name>
    <dbReference type="NCBI Taxonomy" id="39960"/>
    <lineage>
        <taxon>Bacteria</taxon>
        <taxon>Pseudomonadati</taxon>
        <taxon>Pseudomonadota</taxon>
        <taxon>Alphaproteobacteria</taxon>
        <taxon>Sphingomonadales</taxon>
        <taxon>Erythrobacteraceae</taxon>
        <taxon>Erythrobacter/Porphyrobacter group</taxon>
        <taxon>Erythrobacter</taxon>
    </lineage>
</organism>
<dbReference type="Proteomes" id="UP000027866">
    <property type="component" value="Unassembled WGS sequence"/>
</dbReference>
<dbReference type="InterPro" id="IPR009006">
    <property type="entry name" value="Ala_racemase/Decarboxylase_C"/>
</dbReference>
<dbReference type="SMART" id="SM01005">
    <property type="entry name" value="Ala_racemase_C"/>
    <property type="match status" value="1"/>
</dbReference>
<evidence type="ECO:0000256" key="5">
    <source>
        <dbReference type="ARBA" id="ARBA00023235"/>
    </source>
</evidence>
<evidence type="ECO:0000256" key="6">
    <source>
        <dbReference type="PIRSR" id="PIRSR600821-50"/>
    </source>
</evidence>
<evidence type="ECO:0000256" key="1">
    <source>
        <dbReference type="ARBA" id="ARBA00000316"/>
    </source>
</evidence>
<dbReference type="EC" id="5.1.1.1" evidence="3"/>
<dbReference type="GO" id="GO:0008784">
    <property type="term" value="F:alanine racemase activity"/>
    <property type="evidence" value="ECO:0007669"/>
    <property type="project" value="UniProtKB-EC"/>
</dbReference>
<dbReference type="PATRIC" id="fig|39960.10.peg.1619"/>
<dbReference type="EMBL" id="JMIX01000003">
    <property type="protein sequence ID" value="KEO98981.1"/>
    <property type="molecule type" value="Genomic_DNA"/>
</dbReference>
<dbReference type="CDD" id="cd00430">
    <property type="entry name" value="PLPDE_III_AR"/>
    <property type="match status" value="1"/>
</dbReference>
<reference evidence="9 10" key="1">
    <citation type="submission" date="2014-04" db="EMBL/GenBank/DDBJ databases">
        <title>A comprehensive comparison of genomes of Erythrobacter spp. Strains.</title>
        <authorList>
            <person name="Zheng Q."/>
        </authorList>
    </citation>
    <scope>NUCLEOTIDE SEQUENCE [LARGE SCALE GENOMIC DNA]</scope>
    <source>
        <strain evidence="9 10">DSM 8509</strain>
    </source>
</reference>
<dbReference type="InterPro" id="IPR001608">
    <property type="entry name" value="Ala_racemase_N"/>
</dbReference>
<comment type="caution">
    <text evidence="9">The sequence shown here is derived from an EMBL/GenBank/DDBJ whole genome shotgun (WGS) entry which is preliminary data.</text>
</comment>
<dbReference type="SUPFAM" id="SSF51419">
    <property type="entry name" value="PLP-binding barrel"/>
    <property type="match status" value="1"/>
</dbReference>
<evidence type="ECO:0000313" key="10">
    <source>
        <dbReference type="Proteomes" id="UP000027866"/>
    </source>
</evidence>
<dbReference type="Gene3D" id="2.40.37.10">
    <property type="entry name" value="Lyase, Ornithine Decarboxylase, Chain A, domain 1"/>
    <property type="match status" value="1"/>
</dbReference>
<dbReference type="InterPro" id="IPR029066">
    <property type="entry name" value="PLP-binding_barrel"/>
</dbReference>
<dbReference type="SUPFAM" id="SSF50621">
    <property type="entry name" value="Alanine racemase C-terminal domain-like"/>
    <property type="match status" value="1"/>
</dbReference>
<feature type="binding site" evidence="7">
    <location>
        <position position="298"/>
    </location>
    <ligand>
        <name>substrate</name>
    </ligand>
</feature>
<dbReference type="GO" id="GO:0005829">
    <property type="term" value="C:cytosol"/>
    <property type="evidence" value="ECO:0007669"/>
    <property type="project" value="TreeGrafter"/>
</dbReference>
<accession>A0A074MVD3</accession>
<feature type="binding site" evidence="7">
    <location>
        <position position="134"/>
    </location>
    <ligand>
        <name>substrate</name>
    </ligand>
</feature>
<dbReference type="GO" id="GO:0030170">
    <property type="term" value="F:pyridoxal phosphate binding"/>
    <property type="evidence" value="ECO:0007669"/>
    <property type="project" value="TreeGrafter"/>
</dbReference>
<dbReference type="GO" id="GO:0030632">
    <property type="term" value="P:D-alanine biosynthetic process"/>
    <property type="evidence" value="ECO:0007669"/>
    <property type="project" value="TreeGrafter"/>
</dbReference>
<feature type="modified residue" description="N6-(pyridoxal phosphate)lysine" evidence="6">
    <location>
        <position position="40"/>
    </location>
</feature>
<dbReference type="Pfam" id="PF01168">
    <property type="entry name" value="Ala_racemase_N"/>
    <property type="match status" value="1"/>
</dbReference>
<dbReference type="Gene3D" id="3.20.20.10">
    <property type="entry name" value="Alanine racemase"/>
    <property type="match status" value="1"/>
</dbReference>
<feature type="domain" description="Alanine racemase C-terminal" evidence="8">
    <location>
        <begin position="229"/>
        <end position="347"/>
    </location>
</feature>
<dbReference type="OrthoDB" id="9813814at2"/>
<evidence type="ECO:0000313" key="9">
    <source>
        <dbReference type="EMBL" id="KEO98981.1"/>
    </source>
</evidence>
<keyword evidence="5" id="KW-0413">Isomerase</keyword>
<name>A0A074MVD3_9SPHN</name>
<comment type="cofactor">
    <cofactor evidence="2 6">
        <name>pyridoxal 5'-phosphate</name>
        <dbReference type="ChEBI" id="CHEBI:597326"/>
    </cofactor>
</comment>
<dbReference type="Pfam" id="PF00842">
    <property type="entry name" value="Ala_racemase_C"/>
    <property type="match status" value="1"/>
</dbReference>